<proteinExistence type="predicted"/>
<evidence type="ECO:0000259" key="1">
    <source>
        <dbReference type="Pfam" id="PF17885"/>
    </source>
</evidence>
<evidence type="ECO:0000313" key="3">
    <source>
        <dbReference type="Proteomes" id="UP000069620"/>
    </source>
</evidence>
<dbReference type="InterPro" id="IPR041654">
    <property type="entry name" value="StyA_sbd"/>
</dbReference>
<dbReference type="STRING" id="146020.RMCB_5591"/>
<reference evidence="3" key="2">
    <citation type="submission" date="2016-02" db="EMBL/GenBank/DDBJ databases">
        <title>Draft genome sequence of five rapidly growing Mycobacterium species.</title>
        <authorList>
            <person name="Katahira K."/>
            <person name="Gotou Y."/>
            <person name="Iida K."/>
            <person name="Ogura Y."/>
            <person name="Hayashi T."/>
        </authorList>
    </citation>
    <scope>NUCLEOTIDE SEQUENCE [LARGE SCALE GENOMIC DNA]</scope>
    <source>
        <strain evidence="3">JCM15654</strain>
    </source>
</reference>
<accession>A0A100W4J4</accession>
<reference evidence="3" key="1">
    <citation type="journal article" date="2016" name="Genome Announc.">
        <title>Draft Genome Sequences of Five Rapidly Growing Mycobacterium Species, M. thermoresistibile, M. fortuitum subsp. acetamidolyticum, M. canariasense, M. brisbanense, and M. novocastrense.</title>
        <authorList>
            <person name="Katahira K."/>
            <person name="Ogura Y."/>
            <person name="Gotoh Y."/>
            <person name="Hayashi T."/>
        </authorList>
    </citation>
    <scope>NUCLEOTIDE SEQUENCE [LARGE SCALE GENOMIC DNA]</scope>
    <source>
        <strain evidence="3">JCM15654</strain>
    </source>
</reference>
<dbReference type="SUPFAM" id="SSF51905">
    <property type="entry name" value="FAD/NAD(P)-binding domain"/>
    <property type="match status" value="1"/>
</dbReference>
<dbReference type="Proteomes" id="UP000069620">
    <property type="component" value="Unassembled WGS sequence"/>
</dbReference>
<dbReference type="EMBL" id="BCSX01000049">
    <property type="protein sequence ID" value="GAS91495.1"/>
    <property type="molecule type" value="Genomic_DNA"/>
</dbReference>
<dbReference type="Pfam" id="PF17885">
    <property type="entry name" value="Smoa_sbd"/>
    <property type="match status" value="1"/>
</dbReference>
<sequence length="457" mass="48822">MTTSSGRSAAIIGAGQTGVTAALGLLDNGFDVTLYSDRDQRSLRDAVPATGTALIFGTAQRAEESLGLNTYLATAPTSTGQSVRVVNGSDPARPEEVAFDASFDGFVGVAVDTRLKADDRLTLFQQRGGRFVVEPVDPIRLDSIAAGVDLTLVATGRGGLSSLFPIDPDRTVYDRPQRRLLALTVTGLPYGPEVFAHRSAAGGRHNAFTVISDQGDSWLGPYLHKDAGPSWAFLGWALPDSDWDRRFAGVDSAQSALRTITELHRDYIDWDLPEVSELAVIEDDPHSWLTGGVTQLVRSGVGHTAGGHPVAALGDTAVAFDPIAGQGAQGGLVQAATLVRKAAAHDGAFDTAWLTTVFEDFYQHRARAAQLVTRLFLSDPEFAEYGELFFTAAGSSDRFASKLFGLLDDPTPVERLTSRQAAYDLIADFAGEPAEAVLDRFVPAGRFDRSRLALRVA</sequence>
<dbReference type="AlphaFoldDB" id="A0A100W4J4"/>
<dbReference type="OrthoDB" id="3414915at2"/>
<evidence type="ECO:0000313" key="2">
    <source>
        <dbReference type="EMBL" id="GAS91495.1"/>
    </source>
</evidence>
<dbReference type="Gene3D" id="3.50.50.60">
    <property type="entry name" value="FAD/NAD(P)-binding domain"/>
    <property type="match status" value="3"/>
</dbReference>
<keyword evidence="3" id="KW-1185">Reference proteome</keyword>
<protein>
    <submittedName>
        <fullName evidence="2">Monooxygenase</fullName>
    </submittedName>
</protein>
<gene>
    <name evidence="2" type="ORF">RMCB_5591</name>
</gene>
<dbReference type="GO" id="GO:0004497">
    <property type="term" value="F:monooxygenase activity"/>
    <property type="evidence" value="ECO:0007669"/>
    <property type="project" value="UniProtKB-KW"/>
</dbReference>
<keyword evidence="2" id="KW-0560">Oxidoreductase</keyword>
<dbReference type="InterPro" id="IPR036188">
    <property type="entry name" value="FAD/NAD-bd_sf"/>
</dbReference>
<feature type="domain" description="Styrene monooxygenase StyA putative substrate binding" evidence="1">
    <location>
        <begin position="156"/>
        <end position="270"/>
    </location>
</feature>
<organism evidence="2 3">
    <name type="scientific">Mycolicibacterium brisbanense</name>
    <dbReference type="NCBI Taxonomy" id="146020"/>
    <lineage>
        <taxon>Bacteria</taxon>
        <taxon>Bacillati</taxon>
        <taxon>Actinomycetota</taxon>
        <taxon>Actinomycetes</taxon>
        <taxon>Mycobacteriales</taxon>
        <taxon>Mycobacteriaceae</taxon>
        <taxon>Mycolicibacterium</taxon>
    </lineage>
</organism>
<name>A0A100W4J4_9MYCO</name>
<keyword evidence="2" id="KW-0503">Monooxygenase</keyword>
<dbReference type="RefSeq" id="WP_062831367.1">
    <property type="nucleotide sequence ID" value="NZ_BCSX01000049.1"/>
</dbReference>
<comment type="caution">
    <text evidence="2">The sequence shown here is derived from an EMBL/GenBank/DDBJ whole genome shotgun (WGS) entry which is preliminary data.</text>
</comment>